<evidence type="ECO:0000313" key="9">
    <source>
        <dbReference type="EMBL" id="VEN33542.1"/>
    </source>
</evidence>
<feature type="compositionally biased region" description="Polar residues" evidence="7">
    <location>
        <begin position="176"/>
        <end position="190"/>
    </location>
</feature>
<dbReference type="PROSITE" id="PS51406">
    <property type="entry name" value="FIBRINOGEN_C_2"/>
    <property type="match status" value="1"/>
</dbReference>
<dbReference type="Pfam" id="PF00147">
    <property type="entry name" value="Fibrinogen_C"/>
    <property type="match status" value="1"/>
</dbReference>
<proteinExistence type="predicted"/>
<dbReference type="AlphaFoldDB" id="A0A653BDA2"/>
<keyword evidence="3" id="KW-0732">Signal</keyword>
<dbReference type="InterPro" id="IPR002181">
    <property type="entry name" value="Fibrinogen_a/b/g_C_dom"/>
</dbReference>
<keyword evidence="2" id="KW-0964">Secreted</keyword>
<evidence type="ECO:0000256" key="1">
    <source>
        <dbReference type="ARBA" id="ARBA00004613"/>
    </source>
</evidence>
<evidence type="ECO:0000256" key="7">
    <source>
        <dbReference type="SAM" id="MobiDB-lite"/>
    </source>
</evidence>
<dbReference type="InterPro" id="IPR036056">
    <property type="entry name" value="Fibrinogen-like_C"/>
</dbReference>
<keyword evidence="6" id="KW-0325">Glycoprotein</keyword>
<evidence type="ECO:0000256" key="6">
    <source>
        <dbReference type="ARBA" id="ARBA00023180"/>
    </source>
</evidence>
<dbReference type="CDD" id="cd00087">
    <property type="entry name" value="FReD"/>
    <property type="match status" value="1"/>
</dbReference>
<dbReference type="EMBL" id="CAACVG010000103">
    <property type="protein sequence ID" value="VEN33542.1"/>
    <property type="molecule type" value="Genomic_DNA"/>
</dbReference>
<comment type="subcellular location">
    <subcellularLocation>
        <location evidence="1">Secreted</location>
    </subcellularLocation>
</comment>
<organism evidence="9 10">
    <name type="scientific">Callosobruchus maculatus</name>
    <name type="common">Southern cowpea weevil</name>
    <name type="synonym">Pulse bruchid</name>
    <dbReference type="NCBI Taxonomy" id="64391"/>
    <lineage>
        <taxon>Eukaryota</taxon>
        <taxon>Metazoa</taxon>
        <taxon>Ecdysozoa</taxon>
        <taxon>Arthropoda</taxon>
        <taxon>Hexapoda</taxon>
        <taxon>Insecta</taxon>
        <taxon>Pterygota</taxon>
        <taxon>Neoptera</taxon>
        <taxon>Endopterygota</taxon>
        <taxon>Coleoptera</taxon>
        <taxon>Polyphaga</taxon>
        <taxon>Cucujiformia</taxon>
        <taxon>Chrysomeloidea</taxon>
        <taxon>Chrysomelidae</taxon>
        <taxon>Bruchinae</taxon>
        <taxon>Bruchini</taxon>
        <taxon>Callosobruchus</taxon>
    </lineage>
</organism>
<keyword evidence="4" id="KW-0175">Coiled coil</keyword>
<dbReference type="SUPFAM" id="SSF56496">
    <property type="entry name" value="Fibrinogen C-terminal domain-like"/>
    <property type="match status" value="1"/>
</dbReference>
<feature type="domain" description="Fibrinogen C-terminal" evidence="8">
    <location>
        <begin position="30"/>
        <end position="196"/>
    </location>
</feature>
<reference evidence="9 10" key="1">
    <citation type="submission" date="2019-01" db="EMBL/GenBank/DDBJ databases">
        <authorList>
            <person name="Sayadi A."/>
        </authorList>
    </citation>
    <scope>NUCLEOTIDE SEQUENCE [LARGE SCALE GENOMIC DNA]</scope>
</reference>
<dbReference type="Gene3D" id="3.90.215.10">
    <property type="entry name" value="Gamma Fibrinogen, chain A, domain 1"/>
    <property type="match status" value="1"/>
</dbReference>
<evidence type="ECO:0000256" key="3">
    <source>
        <dbReference type="ARBA" id="ARBA00022729"/>
    </source>
</evidence>
<dbReference type="InterPro" id="IPR037579">
    <property type="entry name" value="FIB_ANG-like"/>
</dbReference>
<dbReference type="GO" id="GO:0005576">
    <property type="term" value="C:extracellular region"/>
    <property type="evidence" value="ECO:0007669"/>
    <property type="project" value="UniProtKB-SubCell"/>
</dbReference>
<dbReference type="OrthoDB" id="6768549at2759"/>
<dbReference type="PANTHER" id="PTHR47221:SF6">
    <property type="entry name" value="FIBRINOGEN ALPHA CHAIN"/>
    <property type="match status" value="1"/>
</dbReference>
<gene>
    <name evidence="9" type="ORF">CALMAC_LOCUS65</name>
</gene>
<feature type="region of interest" description="Disordered" evidence="7">
    <location>
        <begin position="1"/>
        <end position="27"/>
    </location>
</feature>
<name>A0A653BDA2_CALMS</name>
<sequence length="196" mass="22101">MKDHLQDLADAVKQKSDRTHREKRSLDDNCGVQNYPRSCRDVKRIDNHTRVYTIKPKGAVDPFLVPCDFDTEGGGWAIIQRRVDGSVDFDRDYETYKNGFGNLGGEFWLGLEKIHQMTDSTVYELLISMTGVDDVTRKPRYTTFKVGSEATGYLLSVTGNLGQPGSLLERNGNQKFSTFDNDQDTSSDNCAKNRGM</sequence>
<keyword evidence="10" id="KW-1185">Reference proteome</keyword>
<feature type="region of interest" description="Disordered" evidence="7">
    <location>
        <begin position="176"/>
        <end position="196"/>
    </location>
</feature>
<evidence type="ECO:0000259" key="8">
    <source>
        <dbReference type="PROSITE" id="PS51406"/>
    </source>
</evidence>
<evidence type="ECO:0000256" key="5">
    <source>
        <dbReference type="ARBA" id="ARBA00023157"/>
    </source>
</evidence>
<dbReference type="PANTHER" id="PTHR47221">
    <property type="entry name" value="FIBRINOGEN ALPHA CHAIN"/>
    <property type="match status" value="1"/>
</dbReference>
<evidence type="ECO:0000256" key="4">
    <source>
        <dbReference type="ARBA" id="ARBA00023054"/>
    </source>
</evidence>
<dbReference type="Proteomes" id="UP000410492">
    <property type="component" value="Unassembled WGS sequence"/>
</dbReference>
<protein>
    <recommendedName>
        <fullName evidence="8">Fibrinogen C-terminal domain-containing protein</fullName>
    </recommendedName>
</protein>
<evidence type="ECO:0000256" key="2">
    <source>
        <dbReference type="ARBA" id="ARBA00022525"/>
    </source>
</evidence>
<keyword evidence="5" id="KW-1015">Disulfide bond</keyword>
<dbReference type="SMART" id="SM00186">
    <property type="entry name" value="FBG"/>
    <property type="match status" value="1"/>
</dbReference>
<accession>A0A653BDA2</accession>
<dbReference type="InterPro" id="IPR014716">
    <property type="entry name" value="Fibrinogen_a/b/g_C_1"/>
</dbReference>
<evidence type="ECO:0000313" key="10">
    <source>
        <dbReference type="Proteomes" id="UP000410492"/>
    </source>
</evidence>